<sequence>MGKAEVLPPDSNFSLEQSCRKFDTARVQVRNNEASHHKSNLPEAYCIKLIANYSKSRVRRQTSDSNPQQPTETLLVSNELDTASLLHGDYEACENLFQACCELAVLPCQTCYKIAATLLQTKIAIWALIHQSING</sequence>
<keyword evidence="2" id="KW-1185">Reference proteome</keyword>
<accession>A0A4Y2CQK2</accession>
<dbReference type="Proteomes" id="UP000499080">
    <property type="component" value="Unassembled WGS sequence"/>
</dbReference>
<organism evidence="1 2">
    <name type="scientific">Araneus ventricosus</name>
    <name type="common">Orbweaver spider</name>
    <name type="synonym">Epeira ventricosa</name>
    <dbReference type="NCBI Taxonomy" id="182803"/>
    <lineage>
        <taxon>Eukaryota</taxon>
        <taxon>Metazoa</taxon>
        <taxon>Ecdysozoa</taxon>
        <taxon>Arthropoda</taxon>
        <taxon>Chelicerata</taxon>
        <taxon>Arachnida</taxon>
        <taxon>Araneae</taxon>
        <taxon>Araneomorphae</taxon>
        <taxon>Entelegynae</taxon>
        <taxon>Araneoidea</taxon>
        <taxon>Araneidae</taxon>
        <taxon>Araneus</taxon>
    </lineage>
</organism>
<evidence type="ECO:0000313" key="1">
    <source>
        <dbReference type="EMBL" id="GBM06690.1"/>
    </source>
</evidence>
<name>A0A4Y2CQK2_ARAVE</name>
<reference evidence="1 2" key="1">
    <citation type="journal article" date="2019" name="Sci. Rep.">
        <title>Orb-weaving spider Araneus ventricosus genome elucidates the spidroin gene catalogue.</title>
        <authorList>
            <person name="Kono N."/>
            <person name="Nakamura H."/>
            <person name="Ohtoshi R."/>
            <person name="Moran D.A.P."/>
            <person name="Shinohara A."/>
            <person name="Yoshida Y."/>
            <person name="Fujiwara M."/>
            <person name="Mori M."/>
            <person name="Tomita M."/>
            <person name="Arakawa K."/>
        </authorList>
    </citation>
    <scope>NUCLEOTIDE SEQUENCE [LARGE SCALE GENOMIC DNA]</scope>
</reference>
<proteinExistence type="predicted"/>
<comment type="caution">
    <text evidence="1">The sequence shown here is derived from an EMBL/GenBank/DDBJ whole genome shotgun (WGS) entry which is preliminary data.</text>
</comment>
<protein>
    <submittedName>
        <fullName evidence="1">Uncharacterized protein</fullName>
    </submittedName>
</protein>
<gene>
    <name evidence="1" type="ORF">AVEN_190901_1</name>
</gene>
<evidence type="ECO:0000313" key="2">
    <source>
        <dbReference type="Proteomes" id="UP000499080"/>
    </source>
</evidence>
<dbReference type="EMBL" id="BGPR01000232">
    <property type="protein sequence ID" value="GBM06690.1"/>
    <property type="molecule type" value="Genomic_DNA"/>
</dbReference>
<dbReference type="AlphaFoldDB" id="A0A4Y2CQK2"/>